<evidence type="ECO:0000256" key="10">
    <source>
        <dbReference type="ARBA" id="ARBA00023136"/>
    </source>
</evidence>
<organism evidence="17 18">
    <name type="scientific">Muntiacus reevesi</name>
    <name type="common">Reeves' muntjac</name>
    <name type="synonym">Cervus reevesi</name>
    <dbReference type="NCBI Taxonomy" id="9886"/>
    <lineage>
        <taxon>Eukaryota</taxon>
        <taxon>Metazoa</taxon>
        <taxon>Chordata</taxon>
        <taxon>Craniata</taxon>
        <taxon>Vertebrata</taxon>
        <taxon>Euteleostomi</taxon>
        <taxon>Mammalia</taxon>
        <taxon>Eutheria</taxon>
        <taxon>Laurasiatheria</taxon>
        <taxon>Artiodactyla</taxon>
        <taxon>Ruminantia</taxon>
        <taxon>Pecora</taxon>
        <taxon>Cervidae</taxon>
        <taxon>Muntiacinae</taxon>
        <taxon>Muntiacus</taxon>
    </lineage>
</organism>
<evidence type="ECO:0000256" key="5">
    <source>
        <dbReference type="ARBA" id="ARBA00022553"/>
    </source>
</evidence>
<dbReference type="AlphaFoldDB" id="A0A5N3XPV3"/>
<evidence type="ECO:0000256" key="6">
    <source>
        <dbReference type="ARBA" id="ARBA00022574"/>
    </source>
</evidence>
<evidence type="ECO:0000256" key="11">
    <source>
        <dbReference type="ARBA" id="ARBA00045269"/>
    </source>
</evidence>
<dbReference type="InterPro" id="IPR036322">
    <property type="entry name" value="WD40_repeat_dom_sf"/>
</dbReference>
<dbReference type="InterPro" id="IPR001680">
    <property type="entry name" value="WD40_rpt"/>
</dbReference>
<sequence length="745" mass="82949">MAEAVERTDEMVREYLLFRGFTHTLRQLDAEIKADKEKGFRVDKIVDQLQQLMQVYDLTALRDYWNYLERRLFSRLEDVYRPTINKLKTSLFRFYLVYTIQTNRSDKAQEFFAKQASELQNQAEWKDWFVLPFLPSPDTNPTFATYFSRQWADTFIVSLHNFLSVLFHTPVPVILNFDAECQRTNQVQEENEVLRQKLFALQAEIHRLKKEEQQPEEEEALVQHRLPPYVSNMDRLGDSELAMVCSQRNASLSQSPRVGFLSSLLPQSKKSPSRLSPAQGPAQTQSSAKKESFGSQTTKGRELAGAPKDGKSLFGGLAPGESSWSQHRQRRLQDHGKERKELLSMTLQGAEKKPEAGGPEAEPGPELHVEALETLTRVPTAGPEGGGVRPEQPFIVLGQEEYGEHHSSIMHCRVDCSGRRVASLDVDGVIKVWSFNPIMQTKASSISKSPLLSLEWATKRDRLLLLGSGVGTVRLYDTEAKKNLCEININDDMPRILSLACSPSGASFVCSAAASSLAAHVDVLAPDIGGRGTNQVPGRLLLWDTKTMKQQLQFCLDPEPIAVNCTAFNHNGNLLVTGAADGVIRLFDMQQHECAMSWKAHCGEVYSVEFSYDENTVYSIGEDGKFIQWNIHKSGLKVSEYGLPADATGPFVLSGYSGYKQVQAPRGRLFAFDSEGNYMLTCSATGGVIYKLSGDDKVLESCVSLGGHRAPVVTVDWSTAMDCGTCLTASMDGKIKLTTLLAHKV</sequence>
<feature type="region of interest" description="Disordered" evidence="15">
    <location>
        <begin position="264"/>
        <end position="335"/>
    </location>
</feature>
<feature type="coiled-coil region" evidence="14">
    <location>
        <begin position="184"/>
        <end position="211"/>
    </location>
</feature>
<dbReference type="EMBL" id="VCEB01000006">
    <property type="protein sequence ID" value="KAB0376134.1"/>
    <property type="molecule type" value="Genomic_DNA"/>
</dbReference>
<dbReference type="InterPro" id="IPR056327">
    <property type="entry name" value="ARMC9_CTLH-like_dom"/>
</dbReference>
<dbReference type="GO" id="GO:0141039">
    <property type="term" value="F:phosphatidylinositol 3-kinase inhibitor activity"/>
    <property type="evidence" value="ECO:0007669"/>
    <property type="project" value="InterPro"/>
</dbReference>
<proteinExistence type="inferred from homology"/>
<reference evidence="17 18" key="1">
    <citation type="submission" date="2019-06" db="EMBL/GenBank/DDBJ databases">
        <title>Discovery of a novel chromosome fission-fusion reversal in muntjac.</title>
        <authorList>
            <person name="Mudd A.B."/>
            <person name="Bredeson J.V."/>
            <person name="Baum R."/>
            <person name="Hockemeyer D."/>
            <person name="Rokhsar D.S."/>
        </authorList>
    </citation>
    <scope>NUCLEOTIDE SEQUENCE [LARGE SCALE GENOMIC DNA]</scope>
    <source>
        <strain evidence="17">UCam_UCB_Mr</strain>
        <tissue evidence="17">Fibroblast cell line</tissue>
    </source>
</reference>
<evidence type="ECO:0000256" key="7">
    <source>
        <dbReference type="ARBA" id="ARBA00022737"/>
    </source>
</evidence>
<evidence type="ECO:0000256" key="2">
    <source>
        <dbReference type="ARBA" id="ARBA00004414"/>
    </source>
</evidence>
<evidence type="ECO:0000259" key="16">
    <source>
        <dbReference type="Pfam" id="PF23138"/>
    </source>
</evidence>
<evidence type="ECO:0000256" key="15">
    <source>
        <dbReference type="SAM" id="MobiDB-lite"/>
    </source>
</evidence>
<dbReference type="GO" id="GO:0045022">
    <property type="term" value="P:early endosome to late endosome transport"/>
    <property type="evidence" value="ECO:0007669"/>
    <property type="project" value="InterPro"/>
</dbReference>
<evidence type="ECO:0000256" key="3">
    <source>
        <dbReference type="ARBA" id="ARBA00006128"/>
    </source>
</evidence>
<evidence type="ECO:0000256" key="12">
    <source>
        <dbReference type="ARBA" id="ARBA00046602"/>
    </source>
</evidence>
<name>A0A5N3XPV3_MUNRE</name>
<evidence type="ECO:0000313" key="18">
    <source>
        <dbReference type="Proteomes" id="UP000326062"/>
    </source>
</evidence>
<comment type="caution">
    <text evidence="17">The sequence shown here is derived from an EMBL/GenBank/DDBJ whole genome shotgun (WGS) entry which is preliminary data.</text>
</comment>
<keyword evidence="18" id="KW-1185">Reference proteome</keyword>
<feature type="domain" description="ARMC9 CTLH-like" evidence="16">
    <location>
        <begin position="47"/>
        <end position="168"/>
    </location>
</feature>
<evidence type="ECO:0000256" key="1">
    <source>
        <dbReference type="ARBA" id="ARBA00004220"/>
    </source>
</evidence>
<dbReference type="FunFam" id="2.130.10.10:FF:000276">
    <property type="entry name" value="WD repeat-containing protein 91"/>
    <property type="match status" value="1"/>
</dbReference>
<dbReference type="SUPFAM" id="SSF50978">
    <property type="entry name" value="WD40 repeat-like"/>
    <property type="match status" value="1"/>
</dbReference>
<dbReference type="GO" id="GO:0051898">
    <property type="term" value="P:negative regulation of phosphatidylinositol 3-kinase/protein kinase B signal transduction"/>
    <property type="evidence" value="ECO:0007669"/>
    <property type="project" value="InterPro"/>
</dbReference>
<accession>A0A5N3XPV3</accession>
<comment type="subcellular location">
    <subcellularLocation>
        <location evidence="1">Early endosome membrane</location>
        <topology evidence="1">Peripheral membrane protein</topology>
    </subcellularLocation>
    <subcellularLocation>
        <location evidence="2">Late endosome membrane</location>
    </subcellularLocation>
</comment>
<keyword evidence="9 14" id="KW-0175">Coiled coil</keyword>
<evidence type="ECO:0000313" key="17">
    <source>
        <dbReference type="EMBL" id="KAB0376134.1"/>
    </source>
</evidence>
<gene>
    <name evidence="17" type="ORF">FD755_012777</name>
</gene>
<feature type="compositionally biased region" description="Low complexity" evidence="15">
    <location>
        <begin position="264"/>
        <end position="277"/>
    </location>
</feature>
<dbReference type="InterPro" id="IPR039724">
    <property type="entry name" value="WDR91"/>
</dbReference>
<protein>
    <recommendedName>
        <fullName evidence="4">WD repeat-containing protein 91</fullName>
    </recommendedName>
</protein>
<comment type="function">
    <text evidence="11">Functions as a negative regulator of the PI3 kinase/PI3K activity associated with endosomal membranes via BECN1, a core subunit of the PI3K complex. By modifying the phosphatidylinositol 3-phosphate/PtdInsP3 content of endosomal membranes may regulate endosome fusion, recycling, sorting and early to late endosome transport. It is for instance, required for the delivery of cargos like BST2/tetherin from early to late endosome and thereby participates indirectly to their degradation by the lysosome. May play a role in meiosis.</text>
</comment>
<dbReference type="GO" id="GO:0031901">
    <property type="term" value="C:early endosome membrane"/>
    <property type="evidence" value="ECO:0007669"/>
    <property type="project" value="UniProtKB-SubCell"/>
</dbReference>
<dbReference type="Proteomes" id="UP000326062">
    <property type="component" value="Chromosome 6"/>
</dbReference>
<dbReference type="GO" id="GO:0031902">
    <property type="term" value="C:late endosome membrane"/>
    <property type="evidence" value="ECO:0007669"/>
    <property type="project" value="UniProtKB-SubCell"/>
</dbReference>
<evidence type="ECO:0000256" key="9">
    <source>
        <dbReference type="ARBA" id="ARBA00023054"/>
    </source>
</evidence>
<dbReference type="SMART" id="SM00320">
    <property type="entry name" value="WD40"/>
    <property type="match status" value="6"/>
</dbReference>
<evidence type="ECO:0000256" key="8">
    <source>
        <dbReference type="ARBA" id="ARBA00022753"/>
    </source>
</evidence>
<comment type="similarity">
    <text evidence="3">Belongs to the WD repeat WDR91 family.</text>
</comment>
<keyword evidence="10" id="KW-0472">Membrane</keyword>
<dbReference type="PANTHER" id="PTHR13083:SF3">
    <property type="entry name" value="WD REPEAT-CONTAINING PROTEIN 91"/>
    <property type="match status" value="1"/>
</dbReference>
<keyword evidence="6 13" id="KW-0853">WD repeat</keyword>
<dbReference type="Pfam" id="PF23138">
    <property type="entry name" value="CTLH_Armc9"/>
    <property type="match status" value="1"/>
</dbReference>
<keyword evidence="8" id="KW-0967">Endosome</keyword>
<feature type="repeat" description="WD" evidence="13">
    <location>
        <begin position="556"/>
        <end position="597"/>
    </location>
</feature>
<comment type="subunit">
    <text evidence="12">Interacts with WDR81; involved in early to late endosome cargo transport. Interacts with BECN1; negatively regulates the PI3 kinase/PI3K activity associated with endosomal membranes.</text>
</comment>
<dbReference type="Pfam" id="PF00400">
    <property type="entry name" value="WD40"/>
    <property type="match status" value="3"/>
</dbReference>
<dbReference type="PANTHER" id="PTHR13083">
    <property type="entry name" value="WD REPEAT-CONTAINING PROTEIN 91"/>
    <property type="match status" value="1"/>
</dbReference>
<evidence type="ECO:0000256" key="4">
    <source>
        <dbReference type="ARBA" id="ARBA00021116"/>
    </source>
</evidence>
<dbReference type="FunFam" id="2.130.10.10:FF:000312">
    <property type="entry name" value="WD repeat domain 91"/>
    <property type="match status" value="1"/>
</dbReference>
<keyword evidence="7" id="KW-0677">Repeat</keyword>
<evidence type="ECO:0000256" key="13">
    <source>
        <dbReference type="PROSITE-ProRule" id="PRU00221"/>
    </source>
</evidence>
<dbReference type="PROSITE" id="PS50082">
    <property type="entry name" value="WD_REPEATS_2"/>
    <property type="match status" value="1"/>
</dbReference>
<dbReference type="Gene3D" id="2.130.10.10">
    <property type="entry name" value="YVTN repeat-like/Quinoprotein amine dehydrogenase"/>
    <property type="match status" value="3"/>
</dbReference>
<evidence type="ECO:0000256" key="14">
    <source>
        <dbReference type="SAM" id="Coils"/>
    </source>
</evidence>
<keyword evidence="5" id="KW-0597">Phosphoprotein</keyword>
<dbReference type="InterPro" id="IPR015943">
    <property type="entry name" value="WD40/YVTN_repeat-like_dom_sf"/>
</dbReference>
<feature type="compositionally biased region" description="Polar residues" evidence="15">
    <location>
        <begin position="281"/>
        <end position="298"/>
    </location>
</feature>